<evidence type="ECO:0000313" key="2">
    <source>
        <dbReference type="EMBL" id="AXK31376.1"/>
    </source>
</evidence>
<gene>
    <name evidence="2" type="ORF">DVA86_00670</name>
</gene>
<dbReference type="RefSeq" id="WP_208874844.1">
    <property type="nucleotide sequence ID" value="NZ_CP031320.1"/>
</dbReference>
<organism evidence="2 3">
    <name type="scientific">Streptomyces armeniacus</name>
    <dbReference type="NCBI Taxonomy" id="83291"/>
    <lineage>
        <taxon>Bacteria</taxon>
        <taxon>Bacillati</taxon>
        <taxon>Actinomycetota</taxon>
        <taxon>Actinomycetes</taxon>
        <taxon>Kitasatosporales</taxon>
        <taxon>Streptomycetaceae</taxon>
        <taxon>Streptomyces</taxon>
    </lineage>
</organism>
<dbReference type="EMBL" id="CP031320">
    <property type="protein sequence ID" value="AXK31376.1"/>
    <property type="molecule type" value="Genomic_DNA"/>
</dbReference>
<dbReference type="AlphaFoldDB" id="A0A345XIB0"/>
<sequence length="813" mass="86276">MTSQTACSEHAEGPEEWCPLDGWEDGAGEPPEGVEVLLRLAPLMPSHLLLPVLDRLGVPVVDALHQPWLEVRSDMGGYDAYMDAVECPALIEAVLARGDPELVRELLWARPLAGHWSRVADGLNRVGGPQLAEVAAELYADPDATAAIRHSLARGPLGPAMAACLAADGTLSPRHLRPLLATGDPEVARHVLALPPGSVTRDEQALAAMSLLEQGHGEDLVGLLRPVPEQGGAKKAAPGAHIAAELAEAFADGVPASSDAPGVAALRRIAEEAHTPRRLAALLTEQLTGKRQNFSFVRHSPQLHDLNALAGVELPRTTRDLVVSKLRNELPAEFGLPLLDHRDAADDPDTALVTPRQALEVASRDDVIRHTAPVHHLAELLDPTRDRSAGRPIDRMYGAQLDVALRAFLEDMSPEALLGAARLGPGFDGTLPELLDSATADTGTTDLPPEGIELLHLLLHSAPAGVVPVVLSRVSAQDALGLAWHAAVRLSHVQPDDRDEDGDLRPYRSVLCALARVRTDPAVRDVLAETAVQAAGVAGLTDAAEELLAALDAGGVPVREPAARHLPGPQAWLAQSERRRRTAREEWESPEVALAGLTAAGHSSRRARRPGTPIAWEEVVSHYRGGGRLAEAALAPLLHRPDLPEELRPLLPESHPELRTLPLWVTEGATPPRWLLREALPHWDRTPAVVRSSRLTVAVERRLVGAAEVLGLLAPAPYAAEVLESAQHVVPELAPRCRELVGAHIPQADAAAWTAAVRMLAGGFSGTLLELLTAAAARASAADGTVPEEGEVPSREVPQGEVPQGPVADSAGA</sequence>
<evidence type="ECO:0000313" key="3">
    <source>
        <dbReference type="Proteomes" id="UP000254425"/>
    </source>
</evidence>
<proteinExistence type="predicted"/>
<dbReference type="Proteomes" id="UP000254425">
    <property type="component" value="Chromosome"/>
</dbReference>
<protein>
    <submittedName>
        <fullName evidence="2">Uncharacterized protein</fullName>
    </submittedName>
</protein>
<evidence type="ECO:0000256" key="1">
    <source>
        <dbReference type="SAM" id="MobiDB-lite"/>
    </source>
</evidence>
<name>A0A345XIB0_9ACTN</name>
<keyword evidence="3" id="KW-1185">Reference proteome</keyword>
<dbReference type="KEGG" id="sarm:DVA86_00670"/>
<feature type="region of interest" description="Disordered" evidence="1">
    <location>
        <begin position="782"/>
        <end position="813"/>
    </location>
</feature>
<reference evidence="2 3" key="1">
    <citation type="submission" date="2018-07" db="EMBL/GenBank/DDBJ databases">
        <title>Draft genome of the type strain Streptomyces armeniacus ATCC 15676.</title>
        <authorList>
            <person name="Labana P."/>
            <person name="Gosse J.T."/>
            <person name="Boddy C.N."/>
        </authorList>
    </citation>
    <scope>NUCLEOTIDE SEQUENCE [LARGE SCALE GENOMIC DNA]</scope>
    <source>
        <strain evidence="2 3">ATCC 15676</strain>
    </source>
</reference>
<feature type="region of interest" description="Disordered" evidence="1">
    <location>
        <begin position="1"/>
        <end position="25"/>
    </location>
</feature>
<accession>A0A345XIB0</accession>